<accession>A0A6B8VQW8</accession>
<dbReference type="PANTHER" id="PTHR30283:SF4">
    <property type="entry name" value="PEROXIDE STRESS RESISTANCE PROTEIN YAAA"/>
    <property type="match status" value="1"/>
</dbReference>
<dbReference type="GO" id="GO:0033194">
    <property type="term" value="P:response to hydroperoxide"/>
    <property type="evidence" value="ECO:0007669"/>
    <property type="project" value="TreeGrafter"/>
</dbReference>
<protein>
    <recommendedName>
        <fullName evidence="3">Peroxide stress protein YaaA</fullName>
    </recommendedName>
</protein>
<evidence type="ECO:0000313" key="2">
    <source>
        <dbReference type="Proteomes" id="UP000427071"/>
    </source>
</evidence>
<evidence type="ECO:0008006" key="3">
    <source>
        <dbReference type="Google" id="ProtNLM"/>
    </source>
</evidence>
<dbReference type="KEGG" id="ckw:CKALI_06995"/>
<gene>
    <name evidence="1" type="ORF">CKALI_06995</name>
</gene>
<organism evidence="1 2">
    <name type="scientific">Corynebacterium kalinowskii</name>
    <dbReference type="NCBI Taxonomy" id="2675216"/>
    <lineage>
        <taxon>Bacteria</taxon>
        <taxon>Bacillati</taxon>
        <taxon>Actinomycetota</taxon>
        <taxon>Actinomycetes</taxon>
        <taxon>Mycobacteriales</taxon>
        <taxon>Corynebacteriaceae</taxon>
        <taxon>Corynebacterium</taxon>
    </lineage>
</organism>
<dbReference type="InterPro" id="IPR005583">
    <property type="entry name" value="YaaA"/>
</dbReference>
<dbReference type="EMBL" id="CP046452">
    <property type="protein sequence ID" value="QGU02261.1"/>
    <property type="molecule type" value="Genomic_DNA"/>
</dbReference>
<dbReference type="GO" id="GO:0005829">
    <property type="term" value="C:cytosol"/>
    <property type="evidence" value="ECO:0007669"/>
    <property type="project" value="TreeGrafter"/>
</dbReference>
<dbReference type="RefSeq" id="WP_156192596.1">
    <property type="nucleotide sequence ID" value="NZ_CP046452.1"/>
</dbReference>
<name>A0A6B8VQW8_9CORY</name>
<keyword evidence="2" id="KW-1185">Reference proteome</keyword>
<evidence type="ECO:0000313" key="1">
    <source>
        <dbReference type="EMBL" id="QGU02261.1"/>
    </source>
</evidence>
<dbReference type="PANTHER" id="PTHR30283">
    <property type="entry name" value="PEROXIDE STRESS RESPONSE PROTEIN YAAA"/>
    <property type="match status" value="1"/>
</dbReference>
<dbReference type="Proteomes" id="UP000427071">
    <property type="component" value="Chromosome"/>
</dbReference>
<dbReference type="Pfam" id="PF03883">
    <property type="entry name" value="H2O2_YaaD"/>
    <property type="match status" value="1"/>
</dbReference>
<proteinExistence type="predicted"/>
<dbReference type="AlphaFoldDB" id="A0A6B8VQW8"/>
<sequence>MLIVLPPSETKAWGGDGPALDVEKLSFPSLNPVRRELLRIVSGMTDVQARKSLGLSEKQLDEAAANRELLTSPTMPAILRYTGVLYDALDAPTLPAPALDRLVIGSALFGLVRATDQIPHYRLSGGSKLPRSTKTMKARWGARITRVLSAESGLIVDLRSGTYQQLGPVPGAVTVRVEKNGKVVSHFNKHYRGLVARELAIVASGITSTDDVIRILAEAGIELKKRSDDQLCLEI</sequence>
<reference evidence="2" key="1">
    <citation type="submission" date="2019-11" db="EMBL/GenBank/DDBJ databases">
        <title>Complete genome sequence of Corynebacterium kalinowskii 1959, a novel Corynebacterium species isolated from soil of a small paddock in Vilsendorf, Germany.</title>
        <authorList>
            <person name="Schaffert L."/>
            <person name="Ruwe M."/>
            <person name="Milse J."/>
            <person name="Hanuschka K."/>
            <person name="Ortseifen V."/>
            <person name="Droste J."/>
            <person name="Brandt D."/>
            <person name="Schlueter L."/>
            <person name="Kutter Y."/>
            <person name="Vinke S."/>
            <person name="Viehoefer P."/>
            <person name="Jacob L."/>
            <person name="Luebke N.-C."/>
            <person name="Schulte-Berndt E."/>
            <person name="Hain C."/>
            <person name="Linder M."/>
            <person name="Schmidt P."/>
            <person name="Wollenschlaeger L."/>
            <person name="Luttermann T."/>
            <person name="Thieme E."/>
            <person name="Hassa J."/>
            <person name="Haak M."/>
            <person name="Wittchen M."/>
            <person name="Mentz A."/>
            <person name="Persicke M."/>
            <person name="Busche T."/>
            <person name="Ruckert C."/>
        </authorList>
    </citation>
    <scope>NUCLEOTIDE SEQUENCE [LARGE SCALE GENOMIC DNA]</scope>
    <source>
        <strain evidence="2">1959</strain>
    </source>
</reference>